<dbReference type="PROSITE" id="PS50846">
    <property type="entry name" value="HMA_2"/>
    <property type="match status" value="1"/>
</dbReference>
<comment type="caution">
    <text evidence="16">The sequence shown here is derived from an EMBL/GenBank/DDBJ whole genome shotgun (WGS) entry which is preliminary data.</text>
</comment>
<dbReference type="SUPFAM" id="SSF56784">
    <property type="entry name" value="HAD-like"/>
    <property type="match status" value="1"/>
</dbReference>
<evidence type="ECO:0000256" key="8">
    <source>
        <dbReference type="ARBA" id="ARBA00022967"/>
    </source>
</evidence>
<evidence type="ECO:0000256" key="4">
    <source>
        <dbReference type="ARBA" id="ARBA00022692"/>
    </source>
</evidence>
<evidence type="ECO:0000256" key="13">
    <source>
        <dbReference type="RuleBase" id="RU362081"/>
    </source>
</evidence>
<keyword evidence="8" id="KW-1278">Translocase</keyword>
<dbReference type="Gene3D" id="2.70.150.10">
    <property type="entry name" value="Calcium-transporting ATPase, cytoplasmic transduction domain A"/>
    <property type="match status" value="1"/>
</dbReference>
<keyword evidence="7 13" id="KW-0067">ATP-binding</keyword>
<feature type="transmembrane region" description="Helical" evidence="13">
    <location>
        <begin position="348"/>
        <end position="368"/>
    </location>
</feature>
<accession>A0ABR6Z0K0</accession>
<feature type="compositionally biased region" description="Basic and acidic residues" evidence="14">
    <location>
        <begin position="87"/>
        <end position="97"/>
    </location>
</feature>
<feature type="region of interest" description="Disordered" evidence="14">
    <location>
        <begin position="86"/>
        <end position="110"/>
    </location>
</feature>
<evidence type="ECO:0000256" key="14">
    <source>
        <dbReference type="SAM" id="MobiDB-lite"/>
    </source>
</evidence>
<protein>
    <recommendedName>
        <fullName evidence="11">Cd(2+)-exporting ATPase</fullName>
        <ecNumber evidence="11">7.2.2.21</ecNumber>
    </recommendedName>
</protein>
<dbReference type="SUPFAM" id="SSF81653">
    <property type="entry name" value="Calcium ATPase, transduction domain A"/>
    <property type="match status" value="1"/>
</dbReference>
<dbReference type="Pfam" id="PF00122">
    <property type="entry name" value="E1-E2_ATPase"/>
    <property type="match status" value="1"/>
</dbReference>
<dbReference type="NCBIfam" id="TIGR01494">
    <property type="entry name" value="ATPase_P-type"/>
    <property type="match status" value="1"/>
</dbReference>
<dbReference type="InterPro" id="IPR008250">
    <property type="entry name" value="ATPase_P-typ_transduc_dom_A_sf"/>
</dbReference>
<dbReference type="InterPro" id="IPR018303">
    <property type="entry name" value="ATPase_P-typ_P_site"/>
</dbReference>
<dbReference type="Proteomes" id="UP000622405">
    <property type="component" value="Unassembled WGS sequence"/>
</dbReference>
<dbReference type="PANTHER" id="PTHR48085">
    <property type="entry name" value="CADMIUM/ZINC-TRANSPORTING ATPASE HMA2-RELATED"/>
    <property type="match status" value="1"/>
</dbReference>
<evidence type="ECO:0000256" key="3">
    <source>
        <dbReference type="ARBA" id="ARBA00022539"/>
    </source>
</evidence>
<dbReference type="InterPro" id="IPR001757">
    <property type="entry name" value="P_typ_ATPase"/>
</dbReference>
<proteinExistence type="inferred from homology"/>
<dbReference type="NCBIfam" id="TIGR01512">
    <property type="entry name" value="ATPase-IB2_Cd"/>
    <property type="match status" value="1"/>
</dbReference>
<dbReference type="SUPFAM" id="SSF55008">
    <property type="entry name" value="HMA, heavy metal-associated domain"/>
    <property type="match status" value="1"/>
</dbReference>
<evidence type="ECO:0000256" key="12">
    <source>
        <dbReference type="ARBA" id="ARBA00049338"/>
    </source>
</evidence>
<dbReference type="PANTHER" id="PTHR48085:SF5">
    <property type="entry name" value="CADMIUM_ZINC-TRANSPORTING ATPASE HMA4-RELATED"/>
    <property type="match status" value="1"/>
</dbReference>
<dbReference type="InterPro" id="IPR059000">
    <property type="entry name" value="ATPase_P-type_domA"/>
</dbReference>
<organism evidence="16 17">
    <name type="scientific">Acetobacterium malicum</name>
    <dbReference type="NCBI Taxonomy" id="52692"/>
    <lineage>
        <taxon>Bacteria</taxon>
        <taxon>Bacillati</taxon>
        <taxon>Bacillota</taxon>
        <taxon>Clostridia</taxon>
        <taxon>Eubacteriales</taxon>
        <taxon>Eubacteriaceae</taxon>
        <taxon>Acetobacterium</taxon>
    </lineage>
</organism>
<dbReference type="PRINTS" id="PR00119">
    <property type="entry name" value="CATATPASE"/>
</dbReference>
<evidence type="ECO:0000259" key="15">
    <source>
        <dbReference type="PROSITE" id="PS50846"/>
    </source>
</evidence>
<keyword evidence="10 13" id="KW-0472">Membrane</keyword>
<feature type="domain" description="HMA" evidence="15">
    <location>
        <begin position="1"/>
        <end position="68"/>
    </location>
</feature>
<dbReference type="EMBL" id="WJBE01000019">
    <property type="protein sequence ID" value="MBC3901031.1"/>
    <property type="molecule type" value="Genomic_DNA"/>
</dbReference>
<dbReference type="Pfam" id="PF00702">
    <property type="entry name" value="Hydrolase"/>
    <property type="match status" value="1"/>
</dbReference>
<evidence type="ECO:0000256" key="11">
    <source>
        <dbReference type="ARBA" id="ARBA00039103"/>
    </source>
</evidence>
<sequence>MKVFLEGLNCANCAGKIEKMVGKMPNVRAASLSLATGSLVIDEGDGFARDETYDAIVKLVNSLEPHVIVSQSRKQVLAVEPCGCEGQHGHDHPHHQSEVSQPSGHSHAGALGDMDKRQKLELITAIGLFILGFVFQALLPINLEMVTIGVFLGAYLLAGYRVILLAFRNIGHGQIFDENFLMTIATFGALVLTEWPEAAGVMIFFGIGEYFQDRAVDNARRSIAETISFNAITANRIGPEGERLIDAKQVKVGDVLVIKPGEKIPADGVILQGVSHLDTSPLTGESYPRKVEKGDEILSGMINGNAVLKVLVTKDYENSTAMKIMHLIEEASDKKGKTEKFITKFSHYYTPIVVFSAIAMAIIPPLLIPGASWETWFYQSLIFLVVSCPCALVLSIPISYFGGIGRASKEGVLIKGGNYLDVLYQSNVFVFDKTGTLTQGEFKVIKTAPAAGFTEVELLAAAAAGEHYSNHPIGKAITAYAQQDVNETQLKNYAEIPGKGTRVEVDDQVILAGNKSLLTDHQVDLAENNEAGTIVYIAIDNQLAGYLVLGDMVKENAFAALQQLKKLGVKKTVMLSGDNSQVANQIGKQLQLDEVVGDCLPQDKVAAFERIKADNKDGKTIFVGDGMNDAPVLAMADAGIAMGALGSDAAIEAADIILMKDDPMDIVKSVDIAKYTRRIMIQNIVLALGIKITVLTMTFFGMGEMYLAIFADVGAAILTILNTTRILRYRGFWQKIK</sequence>
<feature type="transmembrane region" description="Helical" evidence="13">
    <location>
        <begin position="120"/>
        <end position="139"/>
    </location>
</feature>
<comment type="subcellular location">
    <subcellularLocation>
        <location evidence="13">Cell membrane</location>
    </subcellularLocation>
    <subcellularLocation>
        <location evidence="1">Membrane</location>
        <topology evidence="1">Multi-pass membrane protein</topology>
    </subcellularLocation>
</comment>
<dbReference type="PRINTS" id="PR00941">
    <property type="entry name" value="CDATPASE"/>
</dbReference>
<feature type="transmembrane region" description="Helical" evidence="13">
    <location>
        <begin position="380"/>
        <end position="401"/>
    </location>
</feature>
<dbReference type="InterPro" id="IPR051014">
    <property type="entry name" value="Cation_Transport_ATPase_IB"/>
</dbReference>
<evidence type="ECO:0000313" key="17">
    <source>
        <dbReference type="Proteomes" id="UP000622405"/>
    </source>
</evidence>
<comment type="catalytic activity">
    <reaction evidence="12">
        <text>Cd(2+)(in) + ATP + H2O = Cd(2+)(out) + ADP + phosphate + H(+)</text>
        <dbReference type="Rhea" id="RHEA:12132"/>
        <dbReference type="ChEBI" id="CHEBI:15377"/>
        <dbReference type="ChEBI" id="CHEBI:15378"/>
        <dbReference type="ChEBI" id="CHEBI:30616"/>
        <dbReference type="ChEBI" id="CHEBI:43474"/>
        <dbReference type="ChEBI" id="CHEBI:48775"/>
        <dbReference type="ChEBI" id="CHEBI:456216"/>
        <dbReference type="EC" id="7.2.2.21"/>
    </reaction>
</comment>
<dbReference type="SUPFAM" id="SSF81665">
    <property type="entry name" value="Calcium ATPase, transmembrane domain M"/>
    <property type="match status" value="1"/>
</dbReference>
<evidence type="ECO:0000256" key="6">
    <source>
        <dbReference type="ARBA" id="ARBA00022741"/>
    </source>
</evidence>
<name>A0ABR6Z0K0_9FIRM</name>
<dbReference type="Gene3D" id="3.30.70.100">
    <property type="match status" value="1"/>
</dbReference>
<dbReference type="InterPro" id="IPR006121">
    <property type="entry name" value="HMA_dom"/>
</dbReference>
<keyword evidence="17" id="KW-1185">Reference proteome</keyword>
<evidence type="ECO:0000313" key="16">
    <source>
        <dbReference type="EMBL" id="MBC3901031.1"/>
    </source>
</evidence>
<keyword evidence="4 13" id="KW-0812">Transmembrane</keyword>
<dbReference type="InterPro" id="IPR036163">
    <property type="entry name" value="HMA_dom_sf"/>
</dbReference>
<dbReference type="CDD" id="cd00371">
    <property type="entry name" value="HMA"/>
    <property type="match status" value="1"/>
</dbReference>
<dbReference type="NCBIfam" id="TIGR01525">
    <property type="entry name" value="ATPase-IB_hvy"/>
    <property type="match status" value="1"/>
</dbReference>
<dbReference type="RefSeq" id="WP_186895134.1">
    <property type="nucleotide sequence ID" value="NZ_WJBE01000019.1"/>
</dbReference>
<dbReference type="SFLD" id="SFLDF00027">
    <property type="entry name" value="p-type_atpase"/>
    <property type="match status" value="1"/>
</dbReference>
<evidence type="ECO:0000256" key="1">
    <source>
        <dbReference type="ARBA" id="ARBA00004141"/>
    </source>
</evidence>
<dbReference type="PROSITE" id="PS00154">
    <property type="entry name" value="ATPASE_E1_E2"/>
    <property type="match status" value="1"/>
</dbReference>
<evidence type="ECO:0000256" key="7">
    <source>
        <dbReference type="ARBA" id="ARBA00022840"/>
    </source>
</evidence>
<dbReference type="EC" id="7.2.2.21" evidence="11"/>
<dbReference type="InterPro" id="IPR023214">
    <property type="entry name" value="HAD_sf"/>
</dbReference>
<evidence type="ECO:0000256" key="2">
    <source>
        <dbReference type="ARBA" id="ARBA00006024"/>
    </source>
</evidence>
<dbReference type="InterPro" id="IPR023299">
    <property type="entry name" value="ATPase_P-typ_cyto_dom_N"/>
</dbReference>
<evidence type="ECO:0000256" key="5">
    <source>
        <dbReference type="ARBA" id="ARBA00022723"/>
    </source>
</evidence>
<dbReference type="InterPro" id="IPR027256">
    <property type="entry name" value="P-typ_ATPase_IB"/>
</dbReference>
<evidence type="ECO:0000256" key="9">
    <source>
        <dbReference type="ARBA" id="ARBA00022989"/>
    </source>
</evidence>
<reference evidence="16 17" key="1">
    <citation type="journal article" date="2020" name="mSystems">
        <title>Defining Genomic and Predicted Metabolic Features of the Acetobacterium Genus.</title>
        <authorList>
            <person name="Ross D.E."/>
            <person name="Marshall C.W."/>
            <person name="Gulliver D."/>
            <person name="May H.D."/>
            <person name="Norman R.S."/>
        </authorList>
    </citation>
    <scope>NUCLEOTIDE SEQUENCE [LARGE SCALE GENOMIC DNA]</scope>
    <source>
        <strain evidence="16 17">DSM 4132</strain>
    </source>
</reference>
<comment type="similarity">
    <text evidence="2 13">Belongs to the cation transport ATPase (P-type) (TC 3.A.3) family. Type IB subfamily.</text>
</comment>
<keyword evidence="3" id="KW-0104">Cadmium</keyword>
<keyword evidence="13" id="KW-1003">Cell membrane</keyword>
<dbReference type="InterPro" id="IPR044492">
    <property type="entry name" value="P_typ_ATPase_HD_dom"/>
</dbReference>
<dbReference type="Gene3D" id="3.40.50.1000">
    <property type="entry name" value="HAD superfamily/HAD-like"/>
    <property type="match status" value="1"/>
</dbReference>
<dbReference type="SFLD" id="SFLDG00002">
    <property type="entry name" value="C1.7:_P-type_atpase_like"/>
    <property type="match status" value="1"/>
</dbReference>
<feature type="transmembrane region" description="Helical" evidence="13">
    <location>
        <begin position="706"/>
        <end position="727"/>
    </location>
</feature>
<dbReference type="InterPro" id="IPR036412">
    <property type="entry name" value="HAD-like_sf"/>
</dbReference>
<dbReference type="InterPro" id="IPR023298">
    <property type="entry name" value="ATPase_P-typ_TM_dom_sf"/>
</dbReference>
<dbReference type="Pfam" id="PF00403">
    <property type="entry name" value="HMA"/>
    <property type="match status" value="1"/>
</dbReference>
<feature type="transmembrane region" description="Helical" evidence="13">
    <location>
        <begin position="145"/>
        <end position="167"/>
    </location>
</feature>
<dbReference type="SFLD" id="SFLDS00003">
    <property type="entry name" value="Haloacid_Dehalogenase"/>
    <property type="match status" value="1"/>
</dbReference>
<keyword evidence="5 13" id="KW-0479">Metal-binding</keyword>
<gene>
    <name evidence="16" type="primary">cadA</name>
    <name evidence="16" type="ORF">GH811_15545</name>
</gene>
<keyword evidence="9 13" id="KW-1133">Transmembrane helix</keyword>
<evidence type="ECO:0000256" key="10">
    <source>
        <dbReference type="ARBA" id="ARBA00023136"/>
    </source>
</evidence>
<keyword evidence="6 13" id="KW-0547">Nucleotide-binding</keyword>
<feature type="transmembrane region" description="Helical" evidence="13">
    <location>
        <begin position="679"/>
        <end position="700"/>
    </location>
</feature>
<dbReference type="Gene3D" id="3.40.1110.10">
    <property type="entry name" value="Calcium-transporting ATPase, cytoplasmic domain N"/>
    <property type="match status" value="1"/>
</dbReference>